<comment type="caution">
    <text evidence="1">The sequence shown here is derived from an EMBL/GenBank/DDBJ whole genome shotgun (WGS) entry which is preliminary data.</text>
</comment>
<keyword evidence="2" id="KW-1185">Reference proteome</keyword>
<accession>A0ABV5L3X7</accession>
<dbReference type="Pfam" id="PF05402">
    <property type="entry name" value="PqqD"/>
    <property type="match status" value="1"/>
</dbReference>
<dbReference type="NCBIfam" id="NF033530">
    <property type="entry name" value="lasso_PqqD_Strm"/>
    <property type="match status" value="1"/>
</dbReference>
<evidence type="ECO:0000313" key="1">
    <source>
        <dbReference type="EMBL" id="MFB9346870.1"/>
    </source>
</evidence>
<reference evidence="1 2" key="1">
    <citation type="submission" date="2024-09" db="EMBL/GenBank/DDBJ databases">
        <authorList>
            <person name="Sun Q."/>
            <person name="Mori K."/>
        </authorList>
    </citation>
    <scope>NUCLEOTIDE SEQUENCE [LARGE SCALE GENOMIC DNA]</scope>
    <source>
        <strain evidence="1 2">JCM 9767</strain>
    </source>
</reference>
<organism evidence="1 2">
    <name type="scientific">Streptomyces heliomycini</name>
    <dbReference type="NCBI Taxonomy" id="284032"/>
    <lineage>
        <taxon>Bacteria</taxon>
        <taxon>Bacillati</taxon>
        <taxon>Actinomycetota</taxon>
        <taxon>Actinomycetes</taxon>
        <taxon>Kitasatosporales</taxon>
        <taxon>Streptomycetaceae</taxon>
        <taxon>Streptomyces</taxon>
    </lineage>
</organism>
<dbReference type="EMBL" id="JBHMDI010000008">
    <property type="protein sequence ID" value="MFB9346870.1"/>
    <property type="molecule type" value="Genomic_DNA"/>
</dbReference>
<proteinExistence type="predicted"/>
<sequence length="83" mass="8733">MQLREDVSLVDTDYGKVLLDGGTGEYWELNPTGSLVLTGLLAGRPAGEIAATLCAAFDVDGDRATADVTALLTALRDARLVRP</sequence>
<protein>
    <submittedName>
        <fullName evidence="1">Lasso peptide biosynthesis PqqD family chaperone</fullName>
    </submittedName>
</protein>
<gene>
    <name evidence="1" type="ORF">ACFFUA_05235</name>
</gene>
<dbReference type="Gene3D" id="1.10.10.1150">
    <property type="entry name" value="Coenzyme PQQ synthesis protein D (PqqD)"/>
    <property type="match status" value="1"/>
</dbReference>
<evidence type="ECO:0000313" key="2">
    <source>
        <dbReference type="Proteomes" id="UP001589753"/>
    </source>
</evidence>
<dbReference type="InterPro" id="IPR008792">
    <property type="entry name" value="PQQD"/>
</dbReference>
<dbReference type="Proteomes" id="UP001589753">
    <property type="component" value="Unassembled WGS sequence"/>
</dbReference>
<dbReference type="RefSeq" id="WP_045322587.1">
    <property type="nucleotide sequence ID" value="NZ_JBHMDI010000008.1"/>
</dbReference>
<dbReference type="InterPro" id="IPR041881">
    <property type="entry name" value="PqqD_sf"/>
</dbReference>
<name>A0ABV5L3X7_9ACTN</name>